<keyword evidence="4" id="KW-0433">Leucine-rich repeat</keyword>
<evidence type="ECO:0000256" key="6">
    <source>
        <dbReference type="ARBA" id="ARBA00022729"/>
    </source>
</evidence>
<evidence type="ECO:0000256" key="8">
    <source>
        <dbReference type="ARBA" id="ARBA00022989"/>
    </source>
</evidence>
<dbReference type="Proteomes" id="UP001107558">
    <property type="component" value="Chromosome 1"/>
</dbReference>
<evidence type="ECO:0000256" key="5">
    <source>
        <dbReference type="ARBA" id="ARBA00022692"/>
    </source>
</evidence>
<evidence type="ECO:0000256" key="1">
    <source>
        <dbReference type="ARBA" id="ARBA00004162"/>
    </source>
</evidence>
<evidence type="ECO:0000256" key="12">
    <source>
        <dbReference type="ARBA" id="ARBA00023303"/>
    </source>
</evidence>
<gene>
    <name evidence="14" type="ORF">PVAND_009496</name>
</gene>
<dbReference type="PANTHER" id="PTHR46473:SF23">
    <property type="entry name" value="GH08155P"/>
    <property type="match status" value="1"/>
</dbReference>
<evidence type="ECO:0000256" key="3">
    <source>
        <dbReference type="ARBA" id="ARBA00022475"/>
    </source>
</evidence>
<organism evidence="14 15">
    <name type="scientific">Polypedilum vanderplanki</name>
    <name type="common">Sleeping chironomid midge</name>
    <dbReference type="NCBI Taxonomy" id="319348"/>
    <lineage>
        <taxon>Eukaryota</taxon>
        <taxon>Metazoa</taxon>
        <taxon>Ecdysozoa</taxon>
        <taxon>Arthropoda</taxon>
        <taxon>Hexapoda</taxon>
        <taxon>Insecta</taxon>
        <taxon>Pterygota</taxon>
        <taxon>Neoptera</taxon>
        <taxon>Endopterygota</taxon>
        <taxon>Diptera</taxon>
        <taxon>Nematocera</taxon>
        <taxon>Chironomoidea</taxon>
        <taxon>Chironomidae</taxon>
        <taxon>Chironominae</taxon>
        <taxon>Polypedilum</taxon>
        <taxon>Polypedilum</taxon>
    </lineage>
</organism>
<dbReference type="InterPro" id="IPR003591">
    <property type="entry name" value="Leu-rich_rpt_typical-subtyp"/>
</dbReference>
<dbReference type="AlphaFoldDB" id="A0A9J6CCR7"/>
<sequence>MKMFVNFFIIILFMSAIKIYVQTETIDCEYNKNTWAFWSKKIYYCSVKNSDIFSNKLKVKIDGSIGQHLNGFSSNDQVEGISIGGATNMTNFPSNIENVFPNLIAIGIYMVNLTHVTSEDLKPFTKLKVLYLIGNHIESIPENLFIHNQDLEVIRLDFNKIQDIDKNAFIHLKKLRTLHLFGNTCTSLGNADNRDAVLKTIKKIEQDVCNSDIKTDENSPEKEI</sequence>
<dbReference type="Gene3D" id="3.80.10.10">
    <property type="entry name" value="Ribonuclease Inhibitor"/>
    <property type="match status" value="1"/>
</dbReference>
<keyword evidence="7" id="KW-0677">Repeat</keyword>
<dbReference type="SMART" id="SM00369">
    <property type="entry name" value="LRR_TYP"/>
    <property type="match status" value="3"/>
</dbReference>
<keyword evidence="12" id="KW-0407">Ion channel</keyword>
<evidence type="ECO:0000256" key="13">
    <source>
        <dbReference type="SAM" id="SignalP"/>
    </source>
</evidence>
<keyword evidence="9" id="KW-0406">Ion transport</keyword>
<reference evidence="14" key="1">
    <citation type="submission" date="2021-03" db="EMBL/GenBank/DDBJ databases">
        <title>Chromosome level genome of the anhydrobiotic midge Polypedilum vanderplanki.</title>
        <authorList>
            <person name="Yoshida Y."/>
            <person name="Kikawada T."/>
            <person name="Gusev O."/>
        </authorList>
    </citation>
    <scope>NUCLEOTIDE SEQUENCE</scope>
    <source>
        <strain evidence="14">NIAS01</strain>
        <tissue evidence="14">Whole body or cell culture</tissue>
    </source>
</reference>
<dbReference type="InterPro" id="IPR001611">
    <property type="entry name" value="Leu-rich_rpt"/>
</dbReference>
<dbReference type="GO" id="GO:0034220">
    <property type="term" value="P:monoatomic ion transmembrane transport"/>
    <property type="evidence" value="ECO:0007669"/>
    <property type="project" value="UniProtKB-KW"/>
</dbReference>
<evidence type="ECO:0000256" key="11">
    <source>
        <dbReference type="ARBA" id="ARBA00023157"/>
    </source>
</evidence>
<dbReference type="OrthoDB" id="7783855at2759"/>
<dbReference type="PROSITE" id="PS51450">
    <property type="entry name" value="LRR"/>
    <property type="match status" value="1"/>
</dbReference>
<accession>A0A9J6CCR7</accession>
<keyword evidence="10" id="KW-0472">Membrane</keyword>
<keyword evidence="11" id="KW-1015">Disulfide bond</keyword>
<evidence type="ECO:0000256" key="4">
    <source>
        <dbReference type="ARBA" id="ARBA00022614"/>
    </source>
</evidence>
<evidence type="ECO:0000313" key="14">
    <source>
        <dbReference type="EMBL" id="KAG5679961.1"/>
    </source>
</evidence>
<evidence type="ECO:0000256" key="2">
    <source>
        <dbReference type="ARBA" id="ARBA00022448"/>
    </source>
</evidence>
<comment type="subcellular location">
    <subcellularLocation>
        <location evidence="1">Cell membrane</location>
        <topology evidence="1">Single-pass membrane protein</topology>
    </subcellularLocation>
</comment>
<evidence type="ECO:0000256" key="9">
    <source>
        <dbReference type="ARBA" id="ARBA00023065"/>
    </source>
</evidence>
<dbReference type="PANTHER" id="PTHR46473">
    <property type="entry name" value="GH08155P"/>
    <property type="match status" value="1"/>
</dbReference>
<dbReference type="GO" id="GO:0005886">
    <property type="term" value="C:plasma membrane"/>
    <property type="evidence" value="ECO:0007669"/>
    <property type="project" value="UniProtKB-SubCell"/>
</dbReference>
<evidence type="ECO:0000256" key="10">
    <source>
        <dbReference type="ARBA" id="ARBA00023136"/>
    </source>
</evidence>
<feature type="chain" id="PRO_5039910342" description="Leucine-rich repeat protein" evidence="13">
    <location>
        <begin position="24"/>
        <end position="224"/>
    </location>
</feature>
<dbReference type="EMBL" id="JADBJN010000001">
    <property type="protein sequence ID" value="KAG5679961.1"/>
    <property type="molecule type" value="Genomic_DNA"/>
</dbReference>
<dbReference type="InterPro" id="IPR051432">
    <property type="entry name" value="KCNMA1_auxiliary"/>
</dbReference>
<feature type="signal peptide" evidence="13">
    <location>
        <begin position="1"/>
        <end position="23"/>
    </location>
</feature>
<evidence type="ECO:0000313" key="15">
    <source>
        <dbReference type="Proteomes" id="UP001107558"/>
    </source>
</evidence>
<keyword evidence="6 13" id="KW-0732">Signal</keyword>
<name>A0A9J6CCR7_POLVA</name>
<comment type="caution">
    <text evidence="14">The sequence shown here is derived from an EMBL/GenBank/DDBJ whole genome shotgun (WGS) entry which is preliminary data.</text>
</comment>
<evidence type="ECO:0000256" key="7">
    <source>
        <dbReference type="ARBA" id="ARBA00022737"/>
    </source>
</evidence>
<keyword evidence="8" id="KW-1133">Transmembrane helix</keyword>
<protein>
    <recommendedName>
        <fullName evidence="16">Leucine-rich repeat protein</fullName>
    </recommendedName>
</protein>
<evidence type="ECO:0008006" key="16">
    <source>
        <dbReference type="Google" id="ProtNLM"/>
    </source>
</evidence>
<dbReference type="InterPro" id="IPR032675">
    <property type="entry name" value="LRR_dom_sf"/>
</dbReference>
<keyword evidence="3" id="KW-1003">Cell membrane</keyword>
<dbReference type="Pfam" id="PF13855">
    <property type="entry name" value="LRR_8"/>
    <property type="match status" value="1"/>
</dbReference>
<keyword evidence="5" id="KW-0812">Transmembrane</keyword>
<dbReference type="SUPFAM" id="SSF52058">
    <property type="entry name" value="L domain-like"/>
    <property type="match status" value="1"/>
</dbReference>
<keyword evidence="15" id="KW-1185">Reference proteome</keyword>
<proteinExistence type="predicted"/>
<keyword evidence="2" id="KW-0813">Transport</keyword>